<dbReference type="InterPro" id="IPR009057">
    <property type="entry name" value="Homeodomain-like_sf"/>
</dbReference>
<evidence type="ECO:0000313" key="5">
    <source>
        <dbReference type="Proteomes" id="UP000020681"/>
    </source>
</evidence>
<organism evidence="4 5">
    <name type="scientific">Mycobacterium ulcerans str. Harvey</name>
    <dbReference type="NCBI Taxonomy" id="1299332"/>
    <lineage>
        <taxon>Bacteria</taxon>
        <taxon>Bacillati</taxon>
        <taxon>Actinomycetota</taxon>
        <taxon>Actinomycetes</taxon>
        <taxon>Mycobacteriales</taxon>
        <taxon>Mycobacteriaceae</taxon>
        <taxon>Mycobacterium</taxon>
        <taxon>Mycobacterium ulcerans group</taxon>
    </lineage>
</organism>
<dbReference type="SUPFAM" id="SSF51338">
    <property type="entry name" value="Composite domain of metallo-dependent hydrolases"/>
    <property type="match status" value="1"/>
</dbReference>
<evidence type="ECO:0000256" key="1">
    <source>
        <dbReference type="ARBA" id="ARBA00023125"/>
    </source>
</evidence>
<feature type="DNA-binding region" description="H-T-H motif" evidence="2">
    <location>
        <begin position="631"/>
        <end position="650"/>
    </location>
</feature>
<dbReference type="InterPro" id="IPR011059">
    <property type="entry name" value="Metal-dep_hydrolase_composite"/>
</dbReference>
<dbReference type="InterPro" id="IPR013108">
    <property type="entry name" value="Amidohydro_3"/>
</dbReference>
<dbReference type="InterPro" id="IPR001647">
    <property type="entry name" value="HTH_TetR"/>
</dbReference>
<dbReference type="SUPFAM" id="SSF46689">
    <property type="entry name" value="Homeodomain-like"/>
    <property type="match status" value="1"/>
</dbReference>
<dbReference type="Gene3D" id="3.20.20.140">
    <property type="entry name" value="Metal-dependent hydrolases"/>
    <property type="match status" value="1"/>
</dbReference>
<accession>A0ABP3AHW6</accession>
<gene>
    <name evidence="4" type="ORF">I551_3236</name>
</gene>
<dbReference type="InterPro" id="IPR050378">
    <property type="entry name" value="Metallo-dep_Hydrolases_sf"/>
</dbReference>
<dbReference type="Pfam" id="PF07969">
    <property type="entry name" value="Amidohydro_3"/>
    <property type="match status" value="1"/>
</dbReference>
<dbReference type="SUPFAM" id="SSF51556">
    <property type="entry name" value="Metallo-dependent hydrolases"/>
    <property type="match status" value="1"/>
</dbReference>
<evidence type="ECO:0000256" key="2">
    <source>
        <dbReference type="PROSITE-ProRule" id="PRU00335"/>
    </source>
</evidence>
<dbReference type="PANTHER" id="PTHR11647:SF1">
    <property type="entry name" value="COLLAPSIN RESPONSE MEDIATOR PROTEIN"/>
    <property type="match status" value="1"/>
</dbReference>
<dbReference type="EMBL" id="JAOL01000106">
    <property type="protein sequence ID" value="EUA90306.1"/>
    <property type="molecule type" value="Genomic_DNA"/>
</dbReference>
<keyword evidence="5" id="KW-1185">Reference proteome</keyword>
<name>A0ABP3AHW6_MYCUL</name>
<dbReference type="InterPro" id="IPR023772">
    <property type="entry name" value="DNA-bd_HTH_TetR-type_CS"/>
</dbReference>
<dbReference type="InterPro" id="IPR032466">
    <property type="entry name" value="Metal_Hydrolase"/>
</dbReference>
<keyword evidence="1 2" id="KW-0238">DNA-binding</keyword>
<proteinExistence type="predicted"/>
<dbReference type="Gene3D" id="1.10.357.10">
    <property type="entry name" value="Tetracycline Repressor, domain 2"/>
    <property type="match status" value="1"/>
</dbReference>
<feature type="domain" description="HTH tetR-type" evidence="3">
    <location>
        <begin position="608"/>
        <end position="668"/>
    </location>
</feature>
<dbReference type="Pfam" id="PF00440">
    <property type="entry name" value="TetR_N"/>
    <property type="match status" value="1"/>
</dbReference>
<evidence type="ECO:0000259" key="3">
    <source>
        <dbReference type="PROSITE" id="PS50977"/>
    </source>
</evidence>
<comment type="caution">
    <text evidence="4">The sequence shown here is derived from an EMBL/GenBank/DDBJ whole genome shotgun (WGS) entry which is preliminary data.</text>
</comment>
<dbReference type="PROSITE" id="PS50977">
    <property type="entry name" value="HTH_TETR_2"/>
    <property type="match status" value="1"/>
</dbReference>
<protein>
    <submittedName>
        <fullName evidence="4">Amidohydrolase family protein</fullName>
    </submittedName>
</protein>
<evidence type="ECO:0000313" key="4">
    <source>
        <dbReference type="EMBL" id="EUA90306.1"/>
    </source>
</evidence>
<reference evidence="4 5" key="1">
    <citation type="submission" date="2014-01" db="EMBL/GenBank/DDBJ databases">
        <authorList>
            <person name="Dobos K."/>
            <person name="Lenaerts A."/>
            <person name="Ordway D."/>
            <person name="DeGroote M.A."/>
            <person name="Parker T."/>
            <person name="Sizemore C."/>
            <person name="Tallon L.J."/>
            <person name="Sadzewicz L.K."/>
            <person name="Sengamalay N."/>
            <person name="Fraser C.M."/>
            <person name="Hine E."/>
            <person name="Shefchek K.A."/>
            <person name="Das S.P."/>
            <person name="Tettelin H."/>
        </authorList>
    </citation>
    <scope>NUCLEOTIDE SEQUENCE [LARGE SCALE GENOMIC DNA]</scope>
    <source>
        <strain evidence="4 5">Harvey</strain>
    </source>
</reference>
<dbReference type="Proteomes" id="UP000020681">
    <property type="component" value="Unassembled WGS sequence"/>
</dbReference>
<dbReference type="PROSITE" id="PS01081">
    <property type="entry name" value="HTH_TETR_1"/>
    <property type="match status" value="1"/>
</dbReference>
<sequence length="798" mass="86994">MTYDVIIRDGLWFDGTGSAPQTRTLGIRDGMVATVSAGPLDETGCAQVIDAAGKWVMPGFIDVHTHYDAEVLLDPGLRESVRHGVTTVLLGNCSLSTVYAGAEDAADLFSRVEAVPRQFVLGALSAAKSERAWSNAAEYITAIDSLPLGPNVSSLLGHSDLRATVLGLERATDASVRPSEAELGRMATLLDEALDAGMLGMSGMDSAIDKLDGERFRSRALPSTFATWRERRRLIKVLRKRGRILQSAPNVDKPASALLFFLASSRILNRRKGVRMSLLVSADSKSMPMAVRTFGLGARLLNKLLAASVRFQHLPVPFELYSDGIDLPVFEEFGAGTAALHLREQVQRNQLLADESYRSEFRREFDRTKLGPSLWHKDFHDAVIVECPDESLIGKSFGAIADERGLHPLDAFLDVLVENGERNVRWTTVVANHRPKQLNKLAAEPGVHMGFSDAGAHLRNMAFYNFPLRLLKRTWDAERAGKPFLSLQQAVYRLTGELAEWFGVDAGTLREGDRADFVVIDPAHLDESVDGYHEAQVPFYGGLSRMVNRNDATVIATGVAGAVVFGTGQFRDGYGQTVRSGRYLRAGSDTRQLASAPEMARTQQQRREETVARLLQASIDTIVEVGYARASAAIITKRAGVSVGALFRHFETMGDFMAATAYEVLRRQLDIFTKQVAEIPADRPALEAALAILRDITAGATNAVLYELMIAARTDDKLKETLQHVLGQYRAKIYDAARTLPGAEGFPEETFPAIVAVLTNVFDGAAIVGAVLPQPDIDEQRIPVLAALLSAAVPDTAP</sequence>
<dbReference type="PANTHER" id="PTHR11647">
    <property type="entry name" value="HYDRANTOINASE/DIHYDROPYRIMIDINASE FAMILY MEMBER"/>
    <property type="match status" value="1"/>
</dbReference>